<dbReference type="Gene3D" id="2.30.30.700">
    <property type="entry name" value="SLA1 homology domain 1"/>
    <property type="match status" value="1"/>
</dbReference>
<dbReference type="Pfam" id="PF03983">
    <property type="entry name" value="SHD1"/>
    <property type="match status" value="1"/>
</dbReference>
<reference evidence="3 4" key="1">
    <citation type="submission" date="2019-02" db="EMBL/GenBank/DDBJ databases">
        <title>Deep-cultivation of Planctomycetes and their phenomic and genomic characterization uncovers novel biology.</title>
        <authorList>
            <person name="Wiegand S."/>
            <person name="Jogler M."/>
            <person name="Boedeker C."/>
            <person name="Pinto D."/>
            <person name="Vollmers J."/>
            <person name="Rivas-Marin E."/>
            <person name="Kohn T."/>
            <person name="Peeters S.H."/>
            <person name="Heuer A."/>
            <person name="Rast P."/>
            <person name="Oberbeckmann S."/>
            <person name="Bunk B."/>
            <person name="Jeske O."/>
            <person name="Meyerdierks A."/>
            <person name="Storesund J.E."/>
            <person name="Kallscheuer N."/>
            <person name="Luecker S."/>
            <person name="Lage O.M."/>
            <person name="Pohl T."/>
            <person name="Merkel B.J."/>
            <person name="Hornburger P."/>
            <person name="Mueller R.-W."/>
            <person name="Bruemmer F."/>
            <person name="Labrenz M."/>
            <person name="Spormann A.M."/>
            <person name="Op Den Camp H."/>
            <person name="Overmann J."/>
            <person name="Amann R."/>
            <person name="Jetten M.S.M."/>
            <person name="Mascher T."/>
            <person name="Medema M.H."/>
            <person name="Devos D.P."/>
            <person name="Kaster A.-K."/>
            <person name="Ovreas L."/>
            <person name="Rohde M."/>
            <person name="Galperin M.Y."/>
            <person name="Jogler C."/>
        </authorList>
    </citation>
    <scope>NUCLEOTIDE SEQUENCE [LARGE SCALE GENOMIC DNA]</scope>
    <source>
        <strain evidence="3 4">Poly51</strain>
    </source>
</reference>
<dbReference type="InterPro" id="IPR007131">
    <property type="entry name" value="SHD1"/>
</dbReference>
<comment type="caution">
    <text evidence="3">The sequence shown here is derived from an EMBL/GenBank/DDBJ whole genome shotgun (WGS) entry which is preliminary data.</text>
</comment>
<feature type="signal peptide" evidence="1">
    <location>
        <begin position="1"/>
        <end position="33"/>
    </location>
</feature>
<dbReference type="GO" id="GO:0008092">
    <property type="term" value="F:cytoskeletal protein binding"/>
    <property type="evidence" value="ECO:0007669"/>
    <property type="project" value="InterPro"/>
</dbReference>
<feature type="chain" id="PRO_5022814308" description="SLA1 homology domain-containing protein" evidence="1">
    <location>
        <begin position="34"/>
        <end position="525"/>
    </location>
</feature>
<organism evidence="3 4">
    <name type="scientific">Rubripirellula tenax</name>
    <dbReference type="NCBI Taxonomy" id="2528015"/>
    <lineage>
        <taxon>Bacteria</taxon>
        <taxon>Pseudomonadati</taxon>
        <taxon>Planctomycetota</taxon>
        <taxon>Planctomycetia</taxon>
        <taxon>Pirellulales</taxon>
        <taxon>Pirellulaceae</taxon>
        <taxon>Rubripirellula</taxon>
    </lineage>
</organism>
<protein>
    <recommendedName>
        <fullName evidence="2">SLA1 homology domain-containing protein</fullName>
    </recommendedName>
</protein>
<accession>A0A5C6F8F6</accession>
<dbReference type="GO" id="GO:0043130">
    <property type="term" value="F:ubiquitin binding"/>
    <property type="evidence" value="ECO:0007669"/>
    <property type="project" value="InterPro"/>
</dbReference>
<dbReference type="GO" id="GO:0042802">
    <property type="term" value="F:identical protein binding"/>
    <property type="evidence" value="ECO:0007669"/>
    <property type="project" value="InterPro"/>
</dbReference>
<dbReference type="OrthoDB" id="291762at2"/>
<keyword evidence="1" id="KW-0732">Signal</keyword>
<dbReference type="InterPro" id="IPR015943">
    <property type="entry name" value="WD40/YVTN_repeat-like_dom_sf"/>
</dbReference>
<name>A0A5C6F8F6_9BACT</name>
<gene>
    <name evidence="3" type="ORF">Poly51_23160</name>
</gene>
<evidence type="ECO:0000259" key="2">
    <source>
        <dbReference type="Pfam" id="PF03983"/>
    </source>
</evidence>
<dbReference type="RefSeq" id="WP_146457446.1">
    <property type="nucleotide sequence ID" value="NZ_SJPW01000003.1"/>
</dbReference>
<sequence length="525" mass="57363" precursor="true">MHRRPTRTRLAILRSIALSTLTGIAITASNAGAQNVERIWVDAGGSFSVKATMINAYDNSVVLLRSDGGEITLSLDKLSEQDKAYVAEQKQFESTLNGLRAAPPSPPKIVALEPLKIPFDASEAEAADAPLQFDGPIRQRVSDHLPASIPADRSPMDVSVADARIMIQRVDFNIGISPPIAINTLDASGNSKTSLIMSISEPIRLPDQITRQELVRFELDRGSADVMMRHNETLRLLDHHLESGRSLVAVGFNSLGSGGSLAVLEGWQDGGLELSHRKELPPRRSAGGVPRLRWAKWIDQNHALAVIDETLGLWNITTGKQLYQIEGIDKRAALAVSGGGRYVAIPYEGGVDLWTTATGDWQGRIKVEKQVPGVSFSPLGNQLAIATTRRVRAWDLPSAALAGDVRSRNSLGTGTPFWIDHDMLITDSGTLVSLYRGVPIWRYDVAGSDRTRIGSKLAIFRKSPITELVIATLPHAGAESMIRRIDHSVTKIEPESWQVAGRSAWEEGQWVDRDVKIGSLTKERR</sequence>
<feature type="domain" description="SLA1 homology" evidence="2">
    <location>
        <begin position="35"/>
        <end position="90"/>
    </location>
</feature>
<evidence type="ECO:0000313" key="3">
    <source>
        <dbReference type="EMBL" id="TWU56406.1"/>
    </source>
</evidence>
<dbReference type="EMBL" id="SJPW01000003">
    <property type="protein sequence ID" value="TWU56406.1"/>
    <property type="molecule type" value="Genomic_DNA"/>
</dbReference>
<dbReference type="GO" id="GO:0030674">
    <property type="term" value="F:protein-macromolecule adaptor activity"/>
    <property type="evidence" value="ECO:0007669"/>
    <property type="project" value="InterPro"/>
</dbReference>
<dbReference type="Proteomes" id="UP000318288">
    <property type="component" value="Unassembled WGS sequence"/>
</dbReference>
<dbReference type="AlphaFoldDB" id="A0A5C6F8F6"/>
<keyword evidence="4" id="KW-1185">Reference proteome</keyword>
<proteinExistence type="predicted"/>
<dbReference type="SUPFAM" id="SSF50998">
    <property type="entry name" value="Quinoprotein alcohol dehydrogenase-like"/>
    <property type="match status" value="1"/>
</dbReference>
<dbReference type="InterPro" id="IPR011047">
    <property type="entry name" value="Quinoprotein_ADH-like_sf"/>
</dbReference>
<evidence type="ECO:0000256" key="1">
    <source>
        <dbReference type="SAM" id="SignalP"/>
    </source>
</evidence>
<evidence type="ECO:0000313" key="4">
    <source>
        <dbReference type="Proteomes" id="UP000318288"/>
    </source>
</evidence>
<dbReference type="Gene3D" id="2.130.10.10">
    <property type="entry name" value="YVTN repeat-like/Quinoprotein amine dehydrogenase"/>
    <property type="match status" value="1"/>
</dbReference>